<evidence type="ECO:0000256" key="7">
    <source>
        <dbReference type="ARBA" id="ARBA00019373"/>
    </source>
</evidence>
<dbReference type="GO" id="GO:0005886">
    <property type="term" value="C:plasma membrane"/>
    <property type="evidence" value="ECO:0007669"/>
    <property type="project" value="UniProtKB-SubCell"/>
</dbReference>
<dbReference type="EC" id="2.7.7.41" evidence="6 18"/>
<keyword evidence="14" id="KW-0443">Lipid metabolism</keyword>
<keyword evidence="13 19" id="KW-1133">Transmembrane helix</keyword>
<evidence type="ECO:0000256" key="2">
    <source>
        <dbReference type="ARBA" id="ARBA00004651"/>
    </source>
</evidence>
<dbReference type="EMBL" id="PEYM01000008">
    <property type="protein sequence ID" value="PIS31589.1"/>
    <property type="molecule type" value="Genomic_DNA"/>
</dbReference>
<evidence type="ECO:0000313" key="20">
    <source>
        <dbReference type="EMBL" id="PIS31589.1"/>
    </source>
</evidence>
<protein>
    <recommendedName>
        <fullName evidence="7 18">Phosphatidate cytidylyltransferase</fullName>
        <ecNumber evidence="6 18">2.7.7.41</ecNumber>
    </recommendedName>
</protein>
<evidence type="ECO:0000256" key="8">
    <source>
        <dbReference type="ARBA" id="ARBA00022475"/>
    </source>
</evidence>
<evidence type="ECO:0000256" key="9">
    <source>
        <dbReference type="ARBA" id="ARBA00022516"/>
    </source>
</evidence>
<organism evidence="20 21">
    <name type="scientific">Candidatus Saganbacteria bacterium CG08_land_8_20_14_0_20_45_16</name>
    <dbReference type="NCBI Taxonomy" id="2014293"/>
    <lineage>
        <taxon>Bacteria</taxon>
        <taxon>Bacillati</taxon>
        <taxon>Saganbacteria</taxon>
    </lineage>
</organism>
<accession>A0A2H0Y1M9</accession>
<dbReference type="Proteomes" id="UP000231343">
    <property type="component" value="Unassembled WGS sequence"/>
</dbReference>
<evidence type="ECO:0000256" key="13">
    <source>
        <dbReference type="ARBA" id="ARBA00022989"/>
    </source>
</evidence>
<evidence type="ECO:0000256" key="14">
    <source>
        <dbReference type="ARBA" id="ARBA00023098"/>
    </source>
</evidence>
<feature type="transmembrane region" description="Helical" evidence="19">
    <location>
        <begin position="169"/>
        <end position="190"/>
    </location>
</feature>
<dbReference type="GO" id="GO:0016024">
    <property type="term" value="P:CDP-diacylglycerol biosynthetic process"/>
    <property type="evidence" value="ECO:0007669"/>
    <property type="project" value="UniProtKB-UniPathway"/>
</dbReference>
<dbReference type="InterPro" id="IPR000374">
    <property type="entry name" value="PC_trans"/>
</dbReference>
<feature type="transmembrane region" description="Helical" evidence="19">
    <location>
        <begin position="211"/>
        <end position="230"/>
    </location>
</feature>
<evidence type="ECO:0000313" key="21">
    <source>
        <dbReference type="Proteomes" id="UP000231343"/>
    </source>
</evidence>
<keyword evidence="10 18" id="KW-0808">Transferase</keyword>
<dbReference type="AlphaFoldDB" id="A0A2H0Y1M9"/>
<evidence type="ECO:0000256" key="1">
    <source>
        <dbReference type="ARBA" id="ARBA00001698"/>
    </source>
</evidence>
<feature type="transmembrane region" description="Helical" evidence="19">
    <location>
        <begin position="87"/>
        <end position="106"/>
    </location>
</feature>
<evidence type="ECO:0000256" key="16">
    <source>
        <dbReference type="ARBA" id="ARBA00023209"/>
    </source>
</evidence>
<keyword evidence="16" id="KW-0594">Phospholipid biosynthesis</keyword>
<gene>
    <name evidence="20" type="ORF">COT42_00800</name>
</gene>
<evidence type="ECO:0000256" key="10">
    <source>
        <dbReference type="ARBA" id="ARBA00022679"/>
    </source>
</evidence>
<proteinExistence type="inferred from homology"/>
<keyword evidence="8" id="KW-1003">Cell membrane</keyword>
<feature type="transmembrane region" description="Helical" evidence="19">
    <location>
        <begin position="139"/>
        <end position="163"/>
    </location>
</feature>
<evidence type="ECO:0000256" key="17">
    <source>
        <dbReference type="ARBA" id="ARBA00023264"/>
    </source>
</evidence>
<dbReference type="PANTHER" id="PTHR46382:SF1">
    <property type="entry name" value="PHOSPHATIDATE CYTIDYLYLTRANSFERASE"/>
    <property type="match status" value="1"/>
</dbReference>
<keyword evidence="9" id="KW-0444">Lipid biosynthesis</keyword>
<comment type="similarity">
    <text evidence="5 18">Belongs to the CDS family.</text>
</comment>
<evidence type="ECO:0000256" key="18">
    <source>
        <dbReference type="RuleBase" id="RU003938"/>
    </source>
</evidence>
<dbReference type="PANTHER" id="PTHR46382">
    <property type="entry name" value="PHOSPHATIDATE CYTIDYLYLTRANSFERASE"/>
    <property type="match status" value="1"/>
</dbReference>
<evidence type="ECO:0000256" key="6">
    <source>
        <dbReference type="ARBA" id="ARBA00012487"/>
    </source>
</evidence>
<name>A0A2H0Y1M9_UNCSA</name>
<dbReference type="UniPathway" id="UPA00557">
    <property type="reaction ID" value="UER00614"/>
</dbReference>
<keyword evidence="11 18" id="KW-0812">Transmembrane</keyword>
<reference evidence="20 21" key="1">
    <citation type="submission" date="2017-09" db="EMBL/GenBank/DDBJ databases">
        <title>Depth-based differentiation of microbial function through sediment-hosted aquifers and enrichment of novel symbionts in the deep terrestrial subsurface.</title>
        <authorList>
            <person name="Probst A.J."/>
            <person name="Ladd B."/>
            <person name="Jarett J.K."/>
            <person name="Geller-Mcgrath D.E."/>
            <person name="Sieber C.M."/>
            <person name="Emerson J.B."/>
            <person name="Anantharaman K."/>
            <person name="Thomas B.C."/>
            <person name="Malmstrom R."/>
            <person name="Stieglmeier M."/>
            <person name="Klingl A."/>
            <person name="Woyke T."/>
            <person name="Ryan C.M."/>
            <person name="Banfield J.F."/>
        </authorList>
    </citation>
    <scope>NUCLEOTIDE SEQUENCE [LARGE SCALE GENOMIC DNA]</scope>
    <source>
        <strain evidence="20">CG08_land_8_20_14_0_20_45_16</strain>
    </source>
</reference>
<keyword evidence="17" id="KW-1208">Phospholipid metabolism</keyword>
<comment type="pathway">
    <text evidence="3 18">Phospholipid metabolism; CDP-diacylglycerol biosynthesis; CDP-diacylglycerol from sn-glycerol 3-phosphate: step 3/3.</text>
</comment>
<comment type="subcellular location">
    <subcellularLocation>
        <location evidence="2">Cell membrane</location>
        <topology evidence="2">Multi-pass membrane protein</topology>
    </subcellularLocation>
</comment>
<keyword evidence="15 19" id="KW-0472">Membrane</keyword>
<feature type="transmembrane region" description="Helical" evidence="19">
    <location>
        <begin position="112"/>
        <end position="132"/>
    </location>
</feature>
<evidence type="ECO:0000256" key="3">
    <source>
        <dbReference type="ARBA" id="ARBA00005119"/>
    </source>
</evidence>
<keyword evidence="12 18" id="KW-0548">Nucleotidyltransferase</keyword>
<evidence type="ECO:0000256" key="5">
    <source>
        <dbReference type="ARBA" id="ARBA00010185"/>
    </source>
</evidence>
<evidence type="ECO:0000256" key="19">
    <source>
        <dbReference type="SAM" id="Phobius"/>
    </source>
</evidence>
<evidence type="ECO:0000256" key="4">
    <source>
        <dbReference type="ARBA" id="ARBA00005189"/>
    </source>
</evidence>
<comment type="catalytic activity">
    <reaction evidence="1 18">
        <text>a 1,2-diacyl-sn-glycero-3-phosphate + CTP + H(+) = a CDP-1,2-diacyl-sn-glycerol + diphosphate</text>
        <dbReference type="Rhea" id="RHEA:16229"/>
        <dbReference type="ChEBI" id="CHEBI:15378"/>
        <dbReference type="ChEBI" id="CHEBI:33019"/>
        <dbReference type="ChEBI" id="CHEBI:37563"/>
        <dbReference type="ChEBI" id="CHEBI:58332"/>
        <dbReference type="ChEBI" id="CHEBI:58608"/>
        <dbReference type="EC" id="2.7.7.41"/>
    </reaction>
</comment>
<feature type="transmembrane region" description="Helical" evidence="19">
    <location>
        <begin position="283"/>
        <end position="300"/>
    </location>
</feature>
<dbReference type="GO" id="GO:0004605">
    <property type="term" value="F:phosphatidate cytidylyltransferase activity"/>
    <property type="evidence" value="ECO:0007669"/>
    <property type="project" value="UniProtKB-EC"/>
</dbReference>
<dbReference type="Pfam" id="PF01148">
    <property type="entry name" value="CTP_transf_1"/>
    <property type="match status" value="1"/>
</dbReference>
<sequence length="301" mass="33307">MICAGLILEKKLFARLWLLISAGSENLARPRSKSVLPRIFTTLVAVPVILACIYTGGAVFLVLVLVLAVFSINEFYNMMQKKDFHPAYWLGNFFTLFFIIFAYYALRKNWEPAHSAILTGSALATMVATLFLKQRPKEAIVDIAVTLLGMIYIGWFFSYFLFIRALNDGSAYMFFLCGTIWALDVVAYLVGSRFGRHRLFPSVSPKKSIEGALAGFAVCLIAAGVFGYYAGFSLLHSLVLGGLLGVVAQVSDLVESLIKRDVGVKDSGAILPGHGGFLDRMDSFILTAPVMYYYLVWVILK</sequence>
<comment type="pathway">
    <text evidence="4">Lipid metabolism.</text>
</comment>
<evidence type="ECO:0000256" key="12">
    <source>
        <dbReference type="ARBA" id="ARBA00022695"/>
    </source>
</evidence>
<evidence type="ECO:0000256" key="15">
    <source>
        <dbReference type="ARBA" id="ARBA00023136"/>
    </source>
</evidence>
<dbReference type="PROSITE" id="PS01315">
    <property type="entry name" value="CDS"/>
    <property type="match status" value="1"/>
</dbReference>
<evidence type="ECO:0000256" key="11">
    <source>
        <dbReference type="ARBA" id="ARBA00022692"/>
    </source>
</evidence>
<feature type="transmembrane region" description="Helical" evidence="19">
    <location>
        <begin position="48"/>
        <end position="75"/>
    </location>
</feature>
<comment type="caution">
    <text evidence="20">The sequence shown here is derived from an EMBL/GenBank/DDBJ whole genome shotgun (WGS) entry which is preliminary data.</text>
</comment>